<evidence type="ECO:0000313" key="4">
    <source>
        <dbReference type="Proteomes" id="UP000061839"/>
    </source>
</evidence>
<keyword evidence="1" id="KW-1133">Transmembrane helix</keyword>
<dbReference type="AlphaFoldDB" id="A0A0D4BWZ9"/>
<dbReference type="EMBL" id="CP011005">
    <property type="protein sequence ID" value="AJT40640.1"/>
    <property type="molecule type" value="Genomic_DNA"/>
</dbReference>
<evidence type="ECO:0000313" key="2">
    <source>
        <dbReference type="EMBL" id="AJT40640.1"/>
    </source>
</evidence>
<keyword evidence="1" id="KW-0472">Membrane</keyword>
<gene>
    <name evidence="2" type="ORF">UM93_02200</name>
    <name evidence="3" type="ORF">UM93_16075</name>
</gene>
<sequence>MLVPLGVGVGFEGFVVLVFLPLSLITSDDPLVLVFAGAGGVVGGVLWGVGLLFENCIVDASIL</sequence>
<accession>A0A0D4BWZ9</accession>
<dbReference type="HOGENOM" id="CLU_2875931_0_0_11"/>
<feature type="transmembrane region" description="Helical" evidence="1">
    <location>
        <begin position="31"/>
        <end position="53"/>
    </location>
</feature>
<dbReference type="EMBL" id="CP011005">
    <property type="protein sequence ID" value="AJT42611.1"/>
    <property type="molecule type" value="Genomic_DNA"/>
</dbReference>
<reference evidence="2 4" key="1">
    <citation type="journal article" date="2015" name="Genome Announc.">
        <title>Complete Genome Sequencing of Protease-Producing Novel Arthrobacter sp. Strain IHBB 11108 Using PacBio Single-Molecule Real-Time Sequencing Technology.</title>
        <authorList>
            <person name="Kiran S."/>
            <person name="Swarnkar M.K."/>
            <person name="Pal M."/>
            <person name="Thakur R."/>
            <person name="Tewari R."/>
            <person name="Singh A.K."/>
            <person name="Gulati A."/>
        </authorList>
    </citation>
    <scope>NUCLEOTIDE SEQUENCE [LARGE SCALE GENOMIC DNA]</scope>
    <source>
        <strain evidence="2 4">IHBB 11108</strain>
    </source>
</reference>
<dbReference type="Proteomes" id="UP000061839">
    <property type="component" value="Chromosome"/>
</dbReference>
<name>A0A0D4BWZ9_9MICC</name>
<dbReference type="KEGG" id="ari:UM93_16075"/>
<organism evidence="2 4">
    <name type="scientific">Psychromicrobium lacuslunae</name>
    <dbReference type="NCBI Taxonomy" id="1618207"/>
    <lineage>
        <taxon>Bacteria</taxon>
        <taxon>Bacillati</taxon>
        <taxon>Actinomycetota</taxon>
        <taxon>Actinomycetes</taxon>
        <taxon>Micrococcales</taxon>
        <taxon>Micrococcaceae</taxon>
        <taxon>Psychromicrobium</taxon>
    </lineage>
</organism>
<dbReference type="PATRIC" id="fig|1618207.4.peg.3270"/>
<evidence type="ECO:0000256" key="1">
    <source>
        <dbReference type="SAM" id="Phobius"/>
    </source>
</evidence>
<dbReference type="KEGG" id="ari:UM93_02200"/>
<keyword evidence="1" id="KW-0812">Transmembrane</keyword>
<protein>
    <submittedName>
        <fullName evidence="2">Uncharacterized protein</fullName>
    </submittedName>
</protein>
<proteinExistence type="predicted"/>
<feature type="transmembrane region" description="Helical" evidence="1">
    <location>
        <begin position="7"/>
        <end position="25"/>
    </location>
</feature>
<evidence type="ECO:0000313" key="3">
    <source>
        <dbReference type="EMBL" id="AJT42611.1"/>
    </source>
</evidence>
<keyword evidence="4" id="KW-1185">Reference proteome</keyword>